<dbReference type="AlphaFoldDB" id="A0A6H9G1L6"/>
<comment type="caution">
    <text evidence="1">The sequence shown here is derived from an EMBL/GenBank/DDBJ whole genome shotgun (WGS) entry which is preliminary data.</text>
</comment>
<organism evidence="1 2">
    <name type="scientific">Microcystis aeruginosa NIES-3804</name>
    <dbReference type="NCBI Taxonomy" id="2517783"/>
    <lineage>
        <taxon>Bacteria</taxon>
        <taxon>Bacillati</taxon>
        <taxon>Cyanobacteriota</taxon>
        <taxon>Cyanophyceae</taxon>
        <taxon>Oscillatoriophycideae</taxon>
        <taxon>Chroococcales</taxon>
        <taxon>Microcystaceae</taxon>
        <taxon>Microcystis</taxon>
    </lineage>
</organism>
<dbReference type="Proteomes" id="UP000435041">
    <property type="component" value="Unassembled WGS sequence"/>
</dbReference>
<proteinExistence type="predicted"/>
<protein>
    <submittedName>
        <fullName evidence="1">Uncharacterized protein</fullName>
    </submittedName>
</protein>
<name>A0A6H9G1L6_MICAE</name>
<evidence type="ECO:0000313" key="2">
    <source>
        <dbReference type="Proteomes" id="UP000435041"/>
    </source>
</evidence>
<evidence type="ECO:0000313" key="1">
    <source>
        <dbReference type="EMBL" id="GCL49338.1"/>
    </source>
</evidence>
<sequence>MTGGKPSYKRQNHVYKNNLSGSSFVFAIRCRANLIIYRLLRPKRGVTKLNRDLKKSQESGEPSRVLTQQIEVSVVNPYAGTAAD</sequence>
<accession>A0A6H9G1L6</accession>
<dbReference type="EMBL" id="BJCI01000010">
    <property type="protein sequence ID" value="GCL49338.1"/>
    <property type="molecule type" value="Genomic_DNA"/>
</dbReference>
<reference evidence="1 2" key="1">
    <citation type="submission" date="2019-02" db="EMBL/GenBank/DDBJ databases">
        <title>Draft genome sequence of Arthrospira platensis NIES-3804.</title>
        <authorList>
            <person name="Yamaguchi H."/>
            <person name="Suzuki S."/>
            <person name="Kawachi M."/>
        </authorList>
    </citation>
    <scope>NUCLEOTIDE SEQUENCE [LARGE SCALE GENOMIC DNA]</scope>
    <source>
        <strain evidence="1 2">NIES-3804</strain>
    </source>
</reference>
<gene>
    <name evidence="1" type="ORF">NIES3804_08920</name>
</gene>